<dbReference type="Proteomes" id="UP001162501">
    <property type="component" value="Chromosome 20"/>
</dbReference>
<accession>A0AC59YWK1</accession>
<reference evidence="1" key="1">
    <citation type="submission" date="2023-05" db="EMBL/GenBank/DDBJ databases">
        <authorList>
            <consortium name="ELIXIR-Norway"/>
        </authorList>
    </citation>
    <scope>NUCLEOTIDE SEQUENCE</scope>
</reference>
<name>A0AC59YWK1_RANTA</name>
<evidence type="ECO:0000313" key="2">
    <source>
        <dbReference type="Proteomes" id="UP001162501"/>
    </source>
</evidence>
<dbReference type="EMBL" id="OX596104">
    <property type="protein sequence ID" value="CAN0036656.1"/>
    <property type="molecule type" value="Genomic_DNA"/>
</dbReference>
<gene>
    <name evidence="1" type="ORF">MRATA1EN22A_LOCUS11095</name>
</gene>
<sequence length="71" mass="7460">MSRTLGLDQCEFTLLAGRLGPPTSNGTQPRVSPVDPAPLFLQGRGEGSPRSTSSSILRGRAVSSLAHRLSN</sequence>
<evidence type="ECO:0000313" key="1">
    <source>
        <dbReference type="EMBL" id="CAN0036656.1"/>
    </source>
</evidence>
<protein>
    <submittedName>
        <fullName evidence="1">Uncharacterized protein</fullName>
    </submittedName>
</protein>
<reference evidence="1" key="2">
    <citation type="submission" date="2025-03" db="EMBL/GenBank/DDBJ databases">
        <authorList>
            <consortium name="ELIXIR-Norway"/>
            <consortium name="Elixir Norway"/>
        </authorList>
    </citation>
    <scope>NUCLEOTIDE SEQUENCE</scope>
</reference>
<proteinExistence type="predicted"/>
<organism evidence="1 2">
    <name type="scientific">Rangifer tarandus platyrhynchus</name>
    <name type="common">Svalbard reindeer</name>
    <dbReference type="NCBI Taxonomy" id="3082113"/>
    <lineage>
        <taxon>Eukaryota</taxon>
        <taxon>Metazoa</taxon>
        <taxon>Chordata</taxon>
        <taxon>Craniata</taxon>
        <taxon>Vertebrata</taxon>
        <taxon>Euteleostomi</taxon>
        <taxon>Mammalia</taxon>
        <taxon>Eutheria</taxon>
        <taxon>Laurasiatheria</taxon>
        <taxon>Artiodactyla</taxon>
        <taxon>Ruminantia</taxon>
        <taxon>Pecora</taxon>
        <taxon>Cervidae</taxon>
        <taxon>Odocoileinae</taxon>
        <taxon>Rangifer</taxon>
    </lineage>
</organism>